<evidence type="ECO:0008006" key="4">
    <source>
        <dbReference type="Google" id="ProtNLM"/>
    </source>
</evidence>
<organism evidence="2 3">
    <name type="scientific">Tanacetum coccineum</name>
    <dbReference type="NCBI Taxonomy" id="301880"/>
    <lineage>
        <taxon>Eukaryota</taxon>
        <taxon>Viridiplantae</taxon>
        <taxon>Streptophyta</taxon>
        <taxon>Embryophyta</taxon>
        <taxon>Tracheophyta</taxon>
        <taxon>Spermatophyta</taxon>
        <taxon>Magnoliopsida</taxon>
        <taxon>eudicotyledons</taxon>
        <taxon>Gunneridae</taxon>
        <taxon>Pentapetalae</taxon>
        <taxon>asterids</taxon>
        <taxon>campanulids</taxon>
        <taxon>Asterales</taxon>
        <taxon>Asteraceae</taxon>
        <taxon>Asteroideae</taxon>
        <taxon>Anthemideae</taxon>
        <taxon>Anthemidinae</taxon>
        <taxon>Tanacetum</taxon>
    </lineage>
</organism>
<feature type="region of interest" description="Disordered" evidence="1">
    <location>
        <begin position="1"/>
        <end position="22"/>
    </location>
</feature>
<evidence type="ECO:0000313" key="2">
    <source>
        <dbReference type="EMBL" id="GJT27010.1"/>
    </source>
</evidence>
<dbReference type="EMBL" id="BQNB010014340">
    <property type="protein sequence ID" value="GJT27010.1"/>
    <property type="molecule type" value="Genomic_DNA"/>
</dbReference>
<keyword evidence="3" id="KW-1185">Reference proteome</keyword>
<evidence type="ECO:0000313" key="3">
    <source>
        <dbReference type="Proteomes" id="UP001151760"/>
    </source>
</evidence>
<dbReference type="Proteomes" id="UP001151760">
    <property type="component" value="Unassembled WGS sequence"/>
</dbReference>
<protein>
    <recommendedName>
        <fullName evidence="4">Reverse transcriptase domain-containing protein</fullName>
    </recommendedName>
</protein>
<accession>A0ABQ5CJU2</accession>
<gene>
    <name evidence="2" type="ORF">Tco_0907285</name>
</gene>
<sequence>MAHTRRSATTRNPRNENGVNQTKLDQLFTQRVADVLAAIEGNRSSTQGVTNTNATTTRTCSYKEFRSCMQGNFSGTKGVVGLTRWFEKLKSVFRVSKVEDVDNVKYDVCTMLDSELT</sequence>
<proteinExistence type="predicted"/>
<reference evidence="2" key="2">
    <citation type="submission" date="2022-01" db="EMBL/GenBank/DDBJ databases">
        <authorList>
            <person name="Yamashiro T."/>
            <person name="Shiraishi A."/>
            <person name="Satake H."/>
            <person name="Nakayama K."/>
        </authorList>
    </citation>
    <scope>NUCLEOTIDE SEQUENCE</scope>
</reference>
<name>A0ABQ5CJU2_9ASTR</name>
<evidence type="ECO:0000256" key="1">
    <source>
        <dbReference type="SAM" id="MobiDB-lite"/>
    </source>
</evidence>
<feature type="compositionally biased region" description="Polar residues" evidence="1">
    <location>
        <begin position="9"/>
        <end position="22"/>
    </location>
</feature>
<comment type="caution">
    <text evidence="2">The sequence shown here is derived from an EMBL/GenBank/DDBJ whole genome shotgun (WGS) entry which is preliminary data.</text>
</comment>
<reference evidence="2" key="1">
    <citation type="journal article" date="2022" name="Int. J. Mol. Sci.">
        <title>Draft Genome of Tanacetum Coccineum: Genomic Comparison of Closely Related Tanacetum-Family Plants.</title>
        <authorList>
            <person name="Yamashiro T."/>
            <person name="Shiraishi A."/>
            <person name="Nakayama K."/>
            <person name="Satake H."/>
        </authorList>
    </citation>
    <scope>NUCLEOTIDE SEQUENCE</scope>
</reference>